<dbReference type="FunFam" id="2.10.230.10:FF:000002">
    <property type="entry name" value="Molecular chaperone DnaJ"/>
    <property type="match status" value="1"/>
</dbReference>
<evidence type="ECO:0000259" key="10">
    <source>
        <dbReference type="PROSITE" id="PS51188"/>
    </source>
</evidence>
<dbReference type="Proteomes" id="UP000825935">
    <property type="component" value="Chromosome 4"/>
</dbReference>
<evidence type="ECO:0000256" key="4">
    <source>
        <dbReference type="ARBA" id="ARBA00022833"/>
    </source>
</evidence>
<dbReference type="HAMAP" id="MF_01152">
    <property type="entry name" value="DnaJ"/>
    <property type="match status" value="1"/>
</dbReference>
<dbReference type="SMART" id="SM00271">
    <property type="entry name" value="DnaJ"/>
    <property type="match status" value="1"/>
</dbReference>
<evidence type="ECO:0000256" key="5">
    <source>
        <dbReference type="ARBA" id="ARBA00023186"/>
    </source>
</evidence>
<keyword evidence="12" id="KW-1185">Reference proteome</keyword>
<reference evidence="11" key="1">
    <citation type="submission" date="2021-08" db="EMBL/GenBank/DDBJ databases">
        <title>WGS assembly of Ceratopteris richardii.</title>
        <authorList>
            <person name="Marchant D.B."/>
            <person name="Chen G."/>
            <person name="Jenkins J."/>
            <person name="Shu S."/>
            <person name="Leebens-Mack J."/>
            <person name="Grimwood J."/>
            <person name="Schmutz J."/>
            <person name="Soltis P."/>
            <person name="Soltis D."/>
            <person name="Chen Z.-H."/>
        </authorList>
    </citation>
    <scope>NUCLEOTIDE SEQUENCE</scope>
    <source>
        <strain evidence="11">Whitten #5841</strain>
        <tissue evidence="11">Leaf</tissue>
    </source>
</reference>
<keyword evidence="5" id="KW-0143">Chaperone</keyword>
<evidence type="ECO:0000256" key="7">
    <source>
        <dbReference type="SAM" id="MobiDB-lite"/>
    </source>
</evidence>
<keyword evidence="8" id="KW-1133">Transmembrane helix</keyword>
<feature type="domain" description="CR-type" evidence="10">
    <location>
        <begin position="235"/>
        <end position="317"/>
    </location>
</feature>
<dbReference type="GO" id="GO:0008270">
    <property type="term" value="F:zinc ion binding"/>
    <property type="evidence" value="ECO:0007669"/>
    <property type="project" value="UniProtKB-KW"/>
</dbReference>
<dbReference type="Pfam" id="PF00226">
    <property type="entry name" value="DnaJ"/>
    <property type="match status" value="1"/>
</dbReference>
<evidence type="ECO:0000256" key="3">
    <source>
        <dbReference type="ARBA" id="ARBA00022771"/>
    </source>
</evidence>
<dbReference type="FunFam" id="2.60.260.20:FF:000005">
    <property type="entry name" value="Chaperone protein dnaJ 1, mitochondrial"/>
    <property type="match status" value="1"/>
</dbReference>
<sequence length="576" mass="62712">MPSSSLCAVANHAATVVRDVSNRTTATLSPSSSVRGNAEPCDFYRRTEQTLSFERISTRASIPYSRFGSFCGDGAVRLLLRQKSCSIGFSCKGSHFKSPIVAMSKDYYKALGISRTASKQDIKGAYRKLARQYHPDVSKQAGAEEKFKEISAAYEVLSDDNKRSIYDRYGEAGVKGGPAGDGSGFYAENPFDIFESIFGTSMESSTFRNSVHTMRTHGDDLRVDILLDFEEAIFGVERLMEVSHLETCTSCSGSGAKSSGSQKTCPTCGGQGQTMQTIRTKFGIFSQVSVCSTCTGEGEIITSYCKKCGGEGRIKVKKLVKINVPAGVDSGSTLCVHNEGNAGLRGGPSGDLYVFLNVKEVPNFQRDGINLYSDVSINYTDAILGTVVQVKSVDGLIDVQIPKGTQPGDVITMRHRGVPKLNKPTVRGDHFLTVQVTIPKQLSEVECKLVKQLADLQNTKSEFGASVYSTQPQRAPSNSDSHTSKGAAECEAAHAKSERRGIWGYLKKLAAGQQSRSDFGCLTLHLSSSQEHYLTTSNFSAPCFIRFFLLPALGFAVLFVVSNFLFMLRKRFSLKR</sequence>
<name>A0A8T2V236_CERRI</name>
<dbReference type="InterPro" id="IPR002939">
    <property type="entry name" value="DnaJ_C"/>
</dbReference>
<dbReference type="SUPFAM" id="SSF46565">
    <property type="entry name" value="Chaperone J-domain"/>
    <property type="match status" value="1"/>
</dbReference>
<feature type="domain" description="J" evidence="9">
    <location>
        <begin position="106"/>
        <end position="170"/>
    </location>
</feature>
<dbReference type="GO" id="GO:0009535">
    <property type="term" value="C:chloroplast thylakoid membrane"/>
    <property type="evidence" value="ECO:0007669"/>
    <property type="project" value="TreeGrafter"/>
</dbReference>
<organism evidence="11 12">
    <name type="scientific">Ceratopteris richardii</name>
    <name type="common">Triangle waterfern</name>
    <dbReference type="NCBI Taxonomy" id="49495"/>
    <lineage>
        <taxon>Eukaryota</taxon>
        <taxon>Viridiplantae</taxon>
        <taxon>Streptophyta</taxon>
        <taxon>Embryophyta</taxon>
        <taxon>Tracheophyta</taxon>
        <taxon>Polypodiopsida</taxon>
        <taxon>Polypodiidae</taxon>
        <taxon>Polypodiales</taxon>
        <taxon>Pteridineae</taxon>
        <taxon>Pteridaceae</taxon>
        <taxon>Parkerioideae</taxon>
        <taxon>Ceratopteris</taxon>
    </lineage>
</organism>
<dbReference type="InterPro" id="IPR012724">
    <property type="entry name" value="DnaJ"/>
</dbReference>
<accession>A0A8T2V236</accession>
<feature type="compositionally biased region" description="Polar residues" evidence="7">
    <location>
        <begin position="467"/>
        <end position="481"/>
    </location>
</feature>
<dbReference type="PANTHER" id="PTHR43096">
    <property type="entry name" value="DNAJ HOMOLOG 1, MITOCHONDRIAL-RELATED"/>
    <property type="match status" value="1"/>
</dbReference>
<dbReference type="SUPFAM" id="SSF57938">
    <property type="entry name" value="DnaJ/Hsp40 cysteine-rich domain"/>
    <property type="match status" value="1"/>
</dbReference>
<dbReference type="OrthoDB" id="10256793at2759"/>
<dbReference type="AlphaFoldDB" id="A0A8T2V236"/>
<keyword evidence="8" id="KW-0472">Membrane</keyword>
<dbReference type="InterPro" id="IPR001305">
    <property type="entry name" value="HSP_DnaJ_Cys-rich_dom"/>
</dbReference>
<proteinExistence type="inferred from homology"/>
<keyword evidence="2" id="KW-0677">Repeat</keyword>
<dbReference type="PROSITE" id="PS00636">
    <property type="entry name" value="DNAJ_1"/>
    <property type="match status" value="1"/>
</dbReference>
<dbReference type="PROSITE" id="PS50076">
    <property type="entry name" value="DNAJ_2"/>
    <property type="match status" value="1"/>
</dbReference>
<gene>
    <name evidence="11" type="ORF">KP509_04G098500</name>
</gene>
<dbReference type="PANTHER" id="PTHR43096:SF22">
    <property type="entry name" value="MOLECULAR CHAPERONE HSP40_DNAJ FAMILY PROTEIN"/>
    <property type="match status" value="1"/>
</dbReference>
<evidence type="ECO:0000256" key="8">
    <source>
        <dbReference type="SAM" id="Phobius"/>
    </source>
</evidence>
<comment type="caution">
    <text evidence="11">The sequence shown here is derived from an EMBL/GenBank/DDBJ whole genome shotgun (WGS) entry which is preliminary data.</text>
</comment>
<dbReference type="SUPFAM" id="SSF49493">
    <property type="entry name" value="HSP40/DnaJ peptide-binding domain"/>
    <property type="match status" value="2"/>
</dbReference>
<dbReference type="GO" id="GO:0005524">
    <property type="term" value="F:ATP binding"/>
    <property type="evidence" value="ECO:0007669"/>
    <property type="project" value="InterPro"/>
</dbReference>
<dbReference type="InterPro" id="IPR008971">
    <property type="entry name" value="HSP40/DnaJ_pept-bd"/>
</dbReference>
<keyword evidence="3 6" id="KW-0863">Zinc-finger</keyword>
<dbReference type="CDD" id="cd10747">
    <property type="entry name" value="DnaJ_C"/>
    <property type="match status" value="1"/>
</dbReference>
<dbReference type="NCBIfam" id="TIGR02349">
    <property type="entry name" value="DnaJ_bact"/>
    <property type="match status" value="1"/>
</dbReference>
<evidence type="ECO:0000313" key="11">
    <source>
        <dbReference type="EMBL" id="KAH7440256.1"/>
    </source>
</evidence>
<keyword evidence="4 6" id="KW-0862">Zinc</keyword>
<keyword evidence="1 6" id="KW-0479">Metal-binding</keyword>
<evidence type="ECO:0000256" key="6">
    <source>
        <dbReference type="PROSITE-ProRule" id="PRU00546"/>
    </source>
</evidence>
<dbReference type="GO" id="GO:0051082">
    <property type="term" value="F:unfolded protein binding"/>
    <property type="evidence" value="ECO:0007669"/>
    <property type="project" value="InterPro"/>
</dbReference>
<dbReference type="PROSITE" id="PS51188">
    <property type="entry name" value="ZF_CR"/>
    <property type="match status" value="1"/>
</dbReference>
<dbReference type="GO" id="GO:0031072">
    <property type="term" value="F:heat shock protein binding"/>
    <property type="evidence" value="ECO:0007669"/>
    <property type="project" value="InterPro"/>
</dbReference>
<dbReference type="InterPro" id="IPR001623">
    <property type="entry name" value="DnaJ_domain"/>
</dbReference>
<dbReference type="Gene3D" id="2.10.230.10">
    <property type="entry name" value="Heat shock protein DnaJ, cysteine-rich domain"/>
    <property type="match status" value="1"/>
</dbReference>
<dbReference type="CDD" id="cd10719">
    <property type="entry name" value="DnaJ_zf"/>
    <property type="match status" value="1"/>
</dbReference>
<dbReference type="Pfam" id="PF00684">
    <property type="entry name" value="DnaJ_CXXCXGXG"/>
    <property type="match status" value="1"/>
</dbReference>
<dbReference type="GO" id="GO:0009408">
    <property type="term" value="P:response to heat"/>
    <property type="evidence" value="ECO:0007669"/>
    <property type="project" value="InterPro"/>
</dbReference>
<dbReference type="PRINTS" id="PR00625">
    <property type="entry name" value="JDOMAIN"/>
</dbReference>
<dbReference type="EMBL" id="CM035409">
    <property type="protein sequence ID" value="KAH7440256.1"/>
    <property type="molecule type" value="Genomic_DNA"/>
</dbReference>
<dbReference type="InterPro" id="IPR036869">
    <property type="entry name" value="J_dom_sf"/>
</dbReference>
<feature type="region of interest" description="Disordered" evidence="7">
    <location>
        <begin position="467"/>
        <end position="488"/>
    </location>
</feature>
<evidence type="ECO:0008006" key="13">
    <source>
        <dbReference type="Google" id="ProtNLM"/>
    </source>
</evidence>
<protein>
    <recommendedName>
        <fullName evidence="13">Chaperone protein DnaJ</fullName>
    </recommendedName>
</protein>
<dbReference type="OMA" id="LWGSIKN"/>
<evidence type="ECO:0000313" key="12">
    <source>
        <dbReference type="Proteomes" id="UP000825935"/>
    </source>
</evidence>
<feature type="zinc finger region" description="CR-type" evidence="6">
    <location>
        <begin position="235"/>
        <end position="317"/>
    </location>
</feature>
<evidence type="ECO:0000256" key="2">
    <source>
        <dbReference type="ARBA" id="ARBA00022737"/>
    </source>
</evidence>
<evidence type="ECO:0000256" key="1">
    <source>
        <dbReference type="ARBA" id="ARBA00022723"/>
    </source>
</evidence>
<dbReference type="InterPro" id="IPR036410">
    <property type="entry name" value="HSP_DnaJ_Cys-rich_dom_sf"/>
</dbReference>
<feature type="transmembrane region" description="Helical" evidence="8">
    <location>
        <begin position="544"/>
        <end position="566"/>
    </location>
</feature>
<dbReference type="GO" id="GO:0042026">
    <property type="term" value="P:protein refolding"/>
    <property type="evidence" value="ECO:0007669"/>
    <property type="project" value="TreeGrafter"/>
</dbReference>
<dbReference type="Gene3D" id="1.10.287.110">
    <property type="entry name" value="DnaJ domain"/>
    <property type="match status" value="1"/>
</dbReference>
<dbReference type="CDD" id="cd06257">
    <property type="entry name" value="DnaJ"/>
    <property type="match status" value="1"/>
</dbReference>
<dbReference type="Gene3D" id="2.60.260.20">
    <property type="entry name" value="Urease metallochaperone UreE, N-terminal domain"/>
    <property type="match status" value="2"/>
</dbReference>
<dbReference type="InterPro" id="IPR018253">
    <property type="entry name" value="DnaJ_domain_CS"/>
</dbReference>
<dbReference type="NCBIfam" id="NF008035">
    <property type="entry name" value="PRK10767.1"/>
    <property type="match status" value="1"/>
</dbReference>
<dbReference type="Pfam" id="PF01556">
    <property type="entry name" value="DnaJ_C"/>
    <property type="match status" value="1"/>
</dbReference>
<evidence type="ECO:0000259" key="9">
    <source>
        <dbReference type="PROSITE" id="PS50076"/>
    </source>
</evidence>
<keyword evidence="8" id="KW-0812">Transmembrane</keyword>